<dbReference type="GO" id="GO:0016579">
    <property type="term" value="P:protein deubiquitination"/>
    <property type="evidence" value="ECO:0007669"/>
    <property type="project" value="InterPro"/>
</dbReference>
<name>A2DJS7_TRIV3</name>
<organism evidence="3 4">
    <name type="scientific">Trichomonas vaginalis (strain ATCC PRA-98 / G3)</name>
    <dbReference type="NCBI Taxonomy" id="412133"/>
    <lineage>
        <taxon>Eukaryota</taxon>
        <taxon>Metamonada</taxon>
        <taxon>Parabasalia</taxon>
        <taxon>Trichomonadida</taxon>
        <taxon>Trichomonadidae</taxon>
        <taxon>Trichomonas</taxon>
    </lineage>
</organism>
<dbReference type="GO" id="GO:0003677">
    <property type="term" value="F:DNA binding"/>
    <property type="evidence" value="ECO:0000318"/>
    <property type="project" value="GO_Central"/>
</dbReference>
<accession>A2DJS7</accession>
<feature type="domain" description="USP" evidence="2">
    <location>
        <begin position="1212"/>
        <end position="1454"/>
    </location>
</feature>
<dbReference type="STRING" id="5722.A2DJS7"/>
<dbReference type="VEuPathDB" id="TrichDB:TVAGG3_0290070"/>
<evidence type="ECO:0000313" key="4">
    <source>
        <dbReference type="Proteomes" id="UP000001542"/>
    </source>
</evidence>
<dbReference type="Gene3D" id="3.90.70.10">
    <property type="entry name" value="Cysteine proteinases"/>
    <property type="match status" value="2"/>
</dbReference>
<dbReference type="InterPro" id="IPR038765">
    <property type="entry name" value="Papain-like_cys_pep_sf"/>
</dbReference>
<gene>
    <name evidence="3" type="ORF">TVAG_452050</name>
</gene>
<proteinExistence type="predicted"/>
<evidence type="ECO:0000259" key="2">
    <source>
        <dbReference type="PROSITE" id="PS50235"/>
    </source>
</evidence>
<dbReference type="SUPFAM" id="SSF54001">
    <property type="entry name" value="Cysteine proteinases"/>
    <property type="match status" value="1"/>
</dbReference>
<dbReference type="PROSITE" id="PS50235">
    <property type="entry name" value="USP_3"/>
    <property type="match status" value="1"/>
</dbReference>
<feature type="compositionally biased region" description="Basic and acidic residues" evidence="1">
    <location>
        <begin position="315"/>
        <end position="324"/>
    </location>
</feature>
<evidence type="ECO:0000313" key="3">
    <source>
        <dbReference type="EMBL" id="EAY19291.1"/>
    </source>
</evidence>
<reference evidence="3" key="1">
    <citation type="submission" date="2006-10" db="EMBL/GenBank/DDBJ databases">
        <authorList>
            <person name="Amadeo P."/>
            <person name="Zhao Q."/>
            <person name="Wortman J."/>
            <person name="Fraser-Liggett C."/>
            <person name="Carlton J."/>
        </authorList>
    </citation>
    <scope>NUCLEOTIDE SEQUENCE</scope>
    <source>
        <strain evidence="3">G3</strain>
    </source>
</reference>
<feature type="region of interest" description="Disordered" evidence="1">
    <location>
        <begin position="298"/>
        <end position="357"/>
    </location>
</feature>
<sequence length="1455" mass="170288">MNDEESNSTESIYILDYTKVYIHDEMTQTNKLTLISCEETEHPLWDEFRLIEELVCNSSYKQSKNGRSHICLITEKRGTYINNFAVINSVLQTLSSCFLLRKDLFSENQYLSDEINLIADILNNMEEEKYSVDFSVFKIFTQSISPSLILRNILNPEVFGFDFNVGSQTFSETVSRLKTDETIEDFIKNNNRYNPKAFIIFKLDRYNNDEYTFPMYLEFKDDTFYYYFYLQAVTTKHGESYKTYTRYLCGKKFVSYQKIYLSPNSISDPKLQIQDDYDAKRSQLCLYFCFKSKHNENIEQNHDNSNQDTNANNHNDADEVKDSGDNNDADDNNDEDDSNDEDEGNYSDTDDYNDMDAEINDDINSEIGDERPYNEMNSENATEVNEIQLNDMLNNLPKLHFDHLNRSPCYFSDQELQEILNFLIRNNNVPQQTKISYSAIAKKLQLGYWTIYRWSKKLLQDREYNPKINIRSKQKMTPELESIILFIIQYHYIEEGFYINSFILKNIALRCSIEFEDLMLKDGFTASDQWCRTFRNKFDIVFRAMHANRGCSPDNLSEEEIKKFQALKESLIIQHSEDPYISHLINIDETKWWEHPKFGLTFAFKGAKRVVYKKFDEKACLTAIATVTSKGNKLPLVLLVETENEMNNIKKDFPTVNVFYSSSGWSDENSMTKYLQIVREFYNKFYSQQSIEAQNYYKEHYQIDLVYDSFPSHVSAIEVAKRLGFNIHLVPVGATGRCQPLDQNVFGALKGLANTLYWNKFLKNRNSPLNRINSIRILYDAWDLVSEKTITMGWEVYDQIVNESKYDHTSIFNDLVNKYGDIYIYERIMNINSKFLEQDDENTDKYILNPSRNYSHPVEKIVNNLIFIQKTGLMENHETVHECWSDFHDRQLEISTIKLHGETSLKTFITLLLPAPNTYSTNFSTLTSCLYNLVSCFYSGANCSLFLKDDELLNLKECFKEHLECMTGHCYGCNFDSIKKFDKIISPSLILRNILNPEVFGFDFNVGSQTFSETVSRLKTDETIEDFIKNNNRYNPKAFIIFKLDRYNNDEYTFPMYLEFKDDTFYYYFYLQAVTTKHGESYKTYTRYLCGKKFVTYKNIFVRPDKTKFDLPRLNDTYPSSHSYIALYFCFKLPHKQNAQSVSPQTRVQLQANQTTQSVSPQTRVQLQANQTTQSVSPQTRVQLQANQSARSDLDIRINLSFIRVLDNSIMTGLENDSYICFAIALIQVLLHIKPFMDIIDKNLNNIICQQISNIAKKVKAKQKHATEEITKILQQFGMASTQNTYQDTYELFCEMINSLSEINEIDHMFRINEETSDASVFCAEILLTVSNPCFCANNLQMQLFPCILTICLEWNYTPEYNSMDKIFPYEITKNEVHYILFGIIVHQGDRSPHQLDDHYDSHYVSFIRQKNANANIQIVKFDDSRVTVLTERTASLQITKKAGGRFLLFYFKID</sequence>
<feature type="compositionally biased region" description="Acidic residues" evidence="1">
    <location>
        <begin position="325"/>
        <end position="357"/>
    </location>
</feature>
<dbReference type="KEGG" id="tva:5464816"/>
<dbReference type="VEuPathDB" id="TrichDB:TVAG_452050"/>
<dbReference type="EMBL" id="DS113209">
    <property type="protein sequence ID" value="EAY19291.1"/>
    <property type="molecule type" value="Genomic_DNA"/>
</dbReference>
<dbReference type="OrthoDB" id="71166at2759"/>
<dbReference type="InterPro" id="IPR004875">
    <property type="entry name" value="DDE_SF_endonuclease_dom"/>
</dbReference>
<keyword evidence="3" id="KW-0378">Hydrolase</keyword>
<feature type="compositionally biased region" description="Polar residues" evidence="1">
    <location>
        <begin position="303"/>
        <end position="314"/>
    </location>
</feature>
<dbReference type="GO" id="GO:0005634">
    <property type="term" value="C:nucleus"/>
    <property type="evidence" value="ECO:0000318"/>
    <property type="project" value="GO_Central"/>
</dbReference>
<keyword evidence="4" id="KW-1185">Reference proteome</keyword>
<evidence type="ECO:0000256" key="1">
    <source>
        <dbReference type="SAM" id="MobiDB-lite"/>
    </source>
</evidence>
<dbReference type="Pfam" id="PF03184">
    <property type="entry name" value="DDE_1"/>
    <property type="match status" value="1"/>
</dbReference>
<dbReference type="InterPro" id="IPR028889">
    <property type="entry name" value="USP"/>
</dbReference>
<dbReference type="InterPro" id="IPR001394">
    <property type="entry name" value="Peptidase_C19_UCH"/>
</dbReference>
<protein>
    <submittedName>
        <fullName evidence="3">Clan CA, family C19, ubiquitin hydrolase-like cysteine peptidase</fullName>
    </submittedName>
</protein>
<dbReference type="InParanoid" id="A2DJS7"/>
<dbReference type="PANTHER" id="PTHR19303:SF57">
    <property type="entry name" value="HTH CENPB-TYPE DOMAIN-CONTAINING PROTEIN"/>
    <property type="match status" value="1"/>
</dbReference>
<reference evidence="3" key="2">
    <citation type="journal article" date="2007" name="Science">
        <title>Draft genome sequence of the sexually transmitted pathogen Trichomonas vaginalis.</title>
        <authorList>
            <person name="Carlton J.M."/>
            <person name="Hirt R.P."/>
            <person name="Silva J.C."/>
            <person name="Delcher A.L."/>
            <person name="Schatz M."/>
            <person name="Zhao Q."/>
            <person name="Wortman J.R."/>
            <person name="Bidwell S.L."/>
            <person name="Alsmark U.C.M."/>
            <person name="Besteiro S."/>
            <person name="Sicheritz-Ponten T."/>
            <person name="Noel C.J."/>
            <person name="Dacks J.B."/>
            <person name="Foster P.G."/>
            <person name="Simillion C."/>
            <person name="Van de Peer Y."/>
            <person name="Miranda-Saavedra D."/>
            <person name="Barton G.J."/>
            <person name="Westrop G.D."/>
            <person name="Mueller S."/>
            <person name="Dessi D."/>
            <person name="Fiori P.L."/>
            <person name="Ren Q."/>
            <person name="Paulsen I."/>
            <person name="Zhang H."/>
            <person name="Bastida-Corcuera F.D."/>
            <person name="Simoes-Barbosa A."/>
            <person name="Brown M.T."/>
            <person name="Hayes R.D."/>
            <person name="Mukherjee M."/>
            <person name="Okumura C.Y."/>
            <person name="Schneider R."/>
            <person name="Smith A.J."/>
            <person name="Vanacova S."/>
            <person name="Villalvazo M."/>
            <person name="Haas B.J."/>
            <person name="Pertea M."/>
            <person name="Feldblyum T.V."/>
            <person name="Utterback T.R."/>
            <person name="Shu C.L."/>
            <person name="Osoegawa K."/>
            <person name="de Jong P.J."/>
            <person name="Hrdy I."/>
            <person name="Horvathova L."/>
            <person name="Zubacova Z."/>
            <person name="Dolezal P."/>
            <person name="Malik S.B."/>
            <person name="Logsdon J.M. Jr."/>
            <person name="Henze K."/>
            <person name="Gupta A."/>
            <person name="Wang C.C."/>
            <person name="Dunne R.L."/>
            <person name="Upcroft J.A."/>
            <person name="Upcroft P."/>
            <person name="White O."/>
            <person name="Salzberg S.L."/>
            <person name="Tang P."/>
            <person name="Chiu C.-H."/>
            <person name="Lee Y.-S."/>
            <person name="Embley T.M."/>
            <person name="Coombs G.H."/>
            <person name="Mottram J.C."/>
            <person name="Tachezy J."/>
            <person name="Fraser-Liggett C.M."/>
            <person name="Johnson P.J."/>
        </authorList>
    </citation>
    <scope>NUCLEOTIDE SEQUENCE [LARGE SCALE GENOMIC DNA]</scope>
    <source>
        <strain evidence="3">G3</strain>
    </source>
</reference>
<dbReference type="PANTHER" id="PTHR19303">
    <property type="entry name" value="TRANSPOSON"/>
    <property type="match status" value="1"/>
</dbReference>
<dbReference type="GO" id="GO:0004843">
    <property type="term" value="F:cysteine-type deubiquitinase activity"/>
    <property type="evidence" value="ECO:0007669"/>
    <property type="project" value="InterPro"/>
</dbReference>
<dbReference type="InterPro" id="IPR050863">
    <property type="entry name" value="CenT-Element_Derived"/>
</dbReference>
<dbReference type="CDD" id="cd02257">
    <property type="entry name" value="Peptidase_C19"/>
    <property type="match status" value="1"/>
</dbReference>
<dbReference type="Proteomes" id="UP000001542">
    <property type="component" value="Unassembled WGS sequence"/>
</dbReference>
<dbReference type="Pfam" id="PF00443">
    <property type="entry name" value="UCH"/>
    <property type="match status" value="1"/>
</dbReference>